<evidence type="ECO:0000256" key="1">
    <source>
        <dbReference type="ARBA" id="ARBA00004651"/>
    </source>
</evidence>
<proteinExistence type="inferred from homology"/>
<evidence type="ECO:0000313" key="9">
    <source>
        <dbReference type="EMBL" id="MEH2557023.1"/>
    </source>
</evidence>
<name>A0ABU8BEQ2_9BRAD</name>
<accession>A0ABU8BEQ2</accession>
<gene>
    <name evidence="9" type="ORF">V1286_004552</name>
</gene>
<feature type="domain" description="ABC3 transporter permease C-terminal" evidence="8">
    <location>
        <begin position="263"/>
        <end position="377"/>
    </location>
</feature>
<keyword evidence="10" id="KW-1185">Reference proteome</keyword>
<dbReference type="PANTHER" id="PTHR30489:SF0">
    <property type="entry name" value="LIPOPROTEIN-RELEASING SYSTEM TRANSMEMBRANE PROTEIN LOLE"/>
    <property type="match status" value="1"/>
</dbReference>
<organism evidence="9 10">
    <name type="scientific">Bradyrhizobium algeriense</name>
    <dbReference type="NCBI Taxonomy" id="634784"/>
    <lineage>
        <taxon>Bacteria</taxon>
        <taxon>Pseudomonadati</taxon>
        <taxon>Pseudomonadota</taxon>
        <taxon>Alphaproteobacteria</taxon>
        <taxon>Hyphomicrobiales</taxon>
        <taxon>Nitrobacteraceae</taxon>
        <taxon>Bradyrhizobium</taxon>
    </lineage>
</organism>
<evidence type="ECO:0000256" key="7">
    <source>
        <dbReference type="SAM" id="Phobius"/>
    </source>
</evidence>
<feature type="transmembrane region" description="Helical" evidence="7">
    <location>
        <begin position="256"/>
        <end position="283"/>
    </location>
</feature>
<feature type="transmembrane region" description="Helical" evidence="7">
    <location>
        <begin position="350"/>
        <end position="374"/>
    </location>
</feature>
<protein>
    <submittedName>
        <fullName evidence="9">ABC transport system permease protein</fullName>
    </submittedName>
</protein>
<keyword evidence="6 7" id="KW-0472">Membrane</keyword>
<feature type="transmembrane region" description="Helical" evidence="7">
    <location>
        <begin position="19"/>
        <end position="38"/>
    </location>
</feature>
<dbReference type="InterPro" id="IPR003838">
    <property type="entry name" value="ABC3_permease_C"/>
</dbReference>
<dbReference type="Proteomes" id="UP001364224">
    <property type="component" value="Unassembled WGS sequence"/>
</dbReference>
<evidence type="ECO:0000313" key="10">
    <source>
        <dbReference type="Proteomes" id="UP001364224"/>
    </source>
</evidence>
<feature type="transmembrane region" description="Helical" evidence="7">
    <location>
        <begin position="304"/>
        <end position="330"/>
    </location>
</feature>
<keyword evidence="4 7" id="KW-0812">Transmembrane</keyword>
<evidence type="ECO:0000256" key="3">
    <source>
        <dbReference type="ARBA" id="ARBA00022475"/>
    </source>
</evidence>
<keyword evidence="5 7" id="KW-1133">Transmembrane helix</keyword>
<reference evidence="9 10" key="1">
    <citation type="submission" date="2024-02" db="EMBL/GenBank/DDBJ databases">
        <title>Adaptive strategies in a cosmopolitan and abundant soil bacterium.</title>
        <authorList>
            <person name="Carini P."/>
        </authorList>
    </citation>
    <scope>NUCLEOTIDE SEQUENCE [LARGE SCALE GENOMIC DNA]</scope>
    <source>
        <strain evidence="9 10">AZCC 1608</strain>
    </source>
</reference>
<evidence type="ECO:0000256" key="2">
    <source>
        <dbReference type="ARBA" id="ARBA00005236"/>
    </source>
</evidence>
<dbReference type="EMBL" id="JAZHRV010000001">
    <property type="protein sequence ID" value="MEH2557023.1"/>
    <property type="molecule type" value="Genomic_DNA"/>
</dbReference>
<comment type="caution">
    <text evidence="9">The sequence shown here is derived from an EMBL/GenBank/DDBJ whole genome shotgun (WGS) entry which is preliminary data.</text>
</comment>
<comment type="subcellular location">
    <subcellularLocation>
        <location evidence="1">Cell membrane</location>
        <topology evidence="1">Multi-pass membrane protein</topology>
    </subcellularLocation>
</comment>
<dbReference type="RefSeq" id="WP_334482708.1">
    <property type="nucleotide sequence ID" value="NZ_JAZHRV010000001.1"/>
</dbReference>
<sequence>MTFVGIALENLRAAKARNLLLAVAFFFAFCLFGVLTAFEQAFNAEATTDAGRLITVNKLSFMQPLPATHFGRLLGISGIGEATFASWFGGYYREPKNSLHAFAVDPATYLEVYRSDILLSESEKTRFKQDRLALLVGEAMAAKWGWRVGDTIPVLSRSIVQKNGSRSWQFTISGIFKGGSAQVDTNFMFLRHDYFNDARAIGQDTIGWIVFRPLPGVDSQSLSNAIDREFLVDPASTATDTERSFNRSFAAQLGNVALMTSLVVGASLVTLLMIVVNTVMISVRERRKDIAELKVLGFSPARIVSIYFAEVLIVATFGGIAGMVAAFGAIKSLGPMLTQIAPGMALSVEVLTIASLLIAVTSLLAVTAPAVFVLRLPALSSLQRS</sequence>
<comment type="similarity">
    <text evidence="2">Belongs to the ABC-4 integral membrane protein family. LolC/E subfamily.</text>
</comment>
<evidence type="ECO:0000256" key="4">
    <source>
        <dbReference type="ARBA" id="ARBA00022692"/>
    </source>
</evidence>
<evidence type="ECO:0000259" key="8">
    <source>
        <dbReference type="Pfam" id="PF02687"/>
    </source>
</evidence>
<dbReference type="PANTHER" id="PTHR30489">
    <property type="entry name" value="LIPOPROTEIN-RELEASING SYSTEM TRANSMEMBRANE PROTEIN LOLE"/>
    <property type="match status" value="1"/>
</dbReference>
<evidence type="ECO:0000256" key="6">
    <source>
        <dbReference type="ARBA" id="ARBA00023136"/>
    </source>
</evidence>
<dbReference type="InterPro" id="IPR051447">
    <property type="entry name" value="Lipoprotein-release_system"/>
</dbReference>
<keyword evidence="3" id="KW-1003">Cell membrane</keyword>
<evidence type="ECO:0000256" key="5">
    <source>
        <dbReference type="ARBA" id="ARBA00022989"/>
    </source>
</evidence>
<dbReference type="Pfam" id="PF02687">
    <property type="entry name" value="FtsX"/>
    <property type="match status" value="1"/>
</dbReference>